<dbReference type="EMBL" id="JBITGY010000002">
    <property type="protein sequence ID" value="MFI6496917.1"/>
    <property type="molecule type" value="Genomic_DNA"/>
</dbReference>
<reference evidence="1 2" key="1">
    <citation type="submission" date="2024-10" db="EMBL/GenBank/DDBJ databases">
        <title>The Natural Products Discovery Center: Release of the First 8490 Sequenced Strains for Exploring Actinobacteria Biosynthetic Diversity.</title>
        <authorList>
            <person name="Kalkreuter E."/>
            <person name="Kautsar S.A."/>
            <person name="Yang D."/>
            <person name="Bader C.D."/>
            <person name="Teijaro C.N."/>
            <person name="Fluegel L."/>
            <person name="Davis C.M."/>
            <person name="Simpson J.R."/>
            <person name="Lauterbach L."/>
            <person name="Steele A.D."/>
            <person name="Gui C."/>
            <person name="Meng S."/>
            <person name="Li G."/>
            <person name="Viehrig K."/>
            <person name="Ye F."/>
            <person name="Su P."/>
            <person name="Kiefer A.F."/>
            <person name="Nichols A."/>
            <person name="Cepeda A.J."/>
            <person name="Yan W."/>
            <person name="Fan B."/>
            <person name="Jiang Y."/>
            <person name="Adhikari A."/>
            <person name="Zheng C.-J."/>
            <person name="Schuster L."/>
            <person name="Cowan T.M."/>
            <person name="Smanski M.J."/>
            <person name="Chevrette M.G."/>
            <person name="De Carvalho L.P.S."/>
            <person name="Shen B."/>
        </authorList>
    </citation>
    <scope>NUCLEOTIDE SEQUENCE [LARGE SCALE GENOMIC DNA]</scope>
    <source>
        <strain evidence="1 2">NPDC050545</strain>
    </source>
</reference>
<organism evidence="1 2">
    <name type="scientific">Nonomuraea typhae</name>
    <dbReference type="NCBI Taxonomy" id="2603600"/>
    <lineage>
        <taxon>Bacteria</taxon>
        <taxon>Bacillati</taxon>
        <taxon>Actinomycetota</taxon>
        <taxon>Actinomycetes</taxon>
        <taxon>Streptosporangiales</taxon>
        <taxon>Streptosporangiaceae</taxon>
        <taxon>Nonomuraea</taxon>
    </lineage>
</organism>
<dbReference type="RefSeq" id="WP_397079415.1">
    <property type="nucleotide sequence ID" value="NZ_JBITGY010000002.1"/>
</dbReference>
<protein>
    <submittedName>
        <fullName evidence="1">Uncharacterized protein</fullName>
    </submittedName>
</protein>
<sequence>MGDLTIGRYVVRETWEIAETGAGVLQVSGREVMPPLTRAEVVYRYEAALGSQGLMVPVIWEDKPERSGYYTVSSASGDLMDRAAEGVVVASWKLALARHGSDTDVDLESRLTGAVRANDFSLTGERWHCPPPAHYAYYTGSTIPSTMTRTGSEGALTVYRGVPANVSPRWGCAVDEYLEGRVRILSVGYERVGVGHSLEATDWELNNTLVRVRPLLSGGTLEIAAYTGGAWRTKAWWVDVGGTQVARFEAATILRNDPEMCVIRLTEHRATVGRAVLDLTLRRGSRFVEGYLQRGDSGTLNVYLASAESMTDSTSYVVKTTNDGDGNRAIAGSARNFDPHANGGLSKTSTTWLDFYAGVVAGGGSAASGDQATNLRDQYIAAMPETTVAVRR</sequence>
<gene>
    <name evidence="1" type="ORF">ACIBG2_06020</name>
</gene>
<dbReference type="Proteomes" id="UP001612741">
    <property type="component" value="Unassembled WGS sequence"/>
</dbReference>
<proteinExistence type="predicted"/>
<comment type="caution">
    <text evidence="1">The sequence shown here is derived from an EMBL/GenBank/DDBJ whole genome shotgun (WGS) entry which is preliminary data.</text>
</comment>
<evidence type="ECO:0000313" key="2">
    <source>
        <dbReference type="Proteomes" id="UP001612741"/>
    </source>
</evidence>
<evidence type="ECO:0000313" key="1">
    <source>
        <dbReference type="EMBL" id="MFI6496917.1"/>
    </source>
</evidence>
<name>A0ABW7YLZ2_9ACTN</name>
<keyword evidence="2" id="KW-1185">Reference proteome</keyword>
<accession>A0ABW7YLZ2</accession>